<dbReference type="EMBL" id="JBBHLL010000225">
    <property type="protein sequence ID" value="KAK7808942.1"/>
    <property type="molecule type" value="Genomic_DNA"/>
</dbReference>
<comment type="caution">
    <text evidence="1">The sequence shown here is derived from an EMBL/GenBank/DDBJ whole genome shotgun (WGS) entry which is preliminary data.</text>
</comment>
<dbReference type="AlphaFoldDB" id="A0AAW0I459"/>
<proteinExistence type="predicted"/>
<name>A0AAW0I459_MYOGA</name>
<evidence type="ECO:0000313" key="2">
    <source>
        <dbReference type="Proteomes" id="UP001488838"/>
    </source>
</evidence>
<feature type="non-terminal residue" evidence="1">
    <location>
        <position position="107"/>
    </location>
</feature>
<accession>A0AAW0I459</accession>
<gene>
    <name evidence="1" type="ORF">U0070_010089</name>
</gene>
<evidence type="ECO:0000313" key="1">
    <source>
        <dbReference type="EMBL" id="KAK7808942.1"/>
    </source>
</evidence>
<organism evidence="1 2">
    <name type="scientific">Myodes glareolus</name>
    <name type="common">Bank vole</name>
    <name type="synonym">Clethrionomys glareolus</name>
    <dbReference type="NCBI Taxonomy" id="447135"/>
    <lineage>
        <taxon>Eukaryota</taxon>
        <taxon>Metazoa</taxon>
        <taxon>Chordata</taxon>
        <taxon>Craniata</taxon>
        <taxon>Vertebrata</taxon>
        <taxon>Euteleostomi</taxon>
        <taxon>Mammalia</taxon>
        <taxon>Eutheria</taxon>
        <taxon>Euarchontoglires</taxon>
        <taxon>Glires</taxon>
        <taxon>Rodentia</taxon>
        <taxon>Myomorpha</taxon>
        <taxon>Muroidea</taxon>
        <taxon>Cricetidae</taxon>
        <taxon>Arvicolinae</taxon>
        <taxon>Myodes</taxon>
    </lineage>
</organism>
<sequence>MVTKSPVISEKFHHILLILNTPTDKQQGLTFAINNKKGVEQRYAQMHGKPGKKGIQSGSSGQCLHTRFCQDLRHLMKSETPTVLCHLWHFYIQGPHIKTTGQYGHSC</sequence>
<dbReference type="Proteomes" id="UP001488838">
    <property type="component" value="Unassembled WGS sequence"/>
</dbReference>
<reference evidence="1 2" key="1">
    <citation type="journal article" date="2023" name="bioRxiv">
        <title>Conserved and derived expression patterns and positive selection on dental genes reveal complex evolutionary context of ever-growing rodent molars.</title>
        <authorList>
            <person name="Calamari Z.T."/>
            <person name="Song A."/>
            <person name="Cohen E."/>
            <person name="Akter M."/>
            <person name="Roy R.D."/>
            <person name="Hallikas O."/>
            <person name="Christensen M.M."/>
            <person name="Li P."/>
            <person name="Marangoni P."/>
            <person name="Jernvall J."/>
            <person name="Klein O.D."/>
        </authorList>
    </citation>
    <scope>NUCLEOTIDE SEQUENCE [LARGE SCALE GENOMIC DNA]</scope>
    <source>
        <strain evidence="1">V071</strain>
    </source>
</reference>
<protein>
    <submittedName>
        <fullName evidence="1">Uncharacterized protein</fullName>
    </submittedName>
</protein>
<keyword evidence="2" id="KW-1185">Reference proteome</keyword>